<keyword evidence="1" id="KW-0472">Membrane</keyword>
<dbReference type="AlphaFoldDB" id="A0A7G9W4A9"/>
<dbReference type="RefSeq" id="WP_213167191.1">
    <property type="nucleotide sequence ID" value="NZ_CP058559.1"/>
</dbReference>
<evidence type="ECO:0000313" key="3">
    <source>
        <dbReference type="Proteomes" id="UP000516160"/>
    </source>
</evidence>
<gene>
    <name evidence="2" type="ORF">HYG86_01430</name>
</gene>
<dbReference type="EMBL" id="CP058559">
    <property type="protein sequence ID" value="QNO13521.1"/>
    <property type="molecule type" value="Genomic_DNA"/>
</dbReference>
<dbReference type="KEGG" id="acae:HYG86_01430"/>
<sequence>MVSILNLNEKQKEIILVLGDLKKGKIIGQNLKNRKEIKKKYFEDITDVKYDKLLDGLYFQGLISYMPPGSIKYVDNTKHNSKEILENHFVDELKWKEQEQYIKLTEDSERTFSGRAYYNSLIYDETNKSLLELQEQITLIDRKYVGLKSLTEKIDNNLIKNIEILSIFIAVFALIVGNISVLGTIQGLTKSEAIGFIFILNGILLLVILFLMISVRKFILEKMIIKSGLDILYFIIPIVLITVGINYLFNEDPEVQIELETEIEEQLDEVDSKQILNSKSLEISFKNKL</sequence>
<reference evidence="2 3" key="1">
    <citation type="submission" date="2020-07" db="EMBL/GenBank/DDBJ databases">
        <title>Alkalicella. sp. LB2 genome.</title>
        <authorList>
            <person name="Postec A."/>
            <person name="Quemeneur M."/>
        </authorList>
    </citation>
    <scope>NUCLEOTIDE SEQUENCE [LARGE SCALE GENOMIC DNA]</scope>
    <source>
        <strain evidence="2 3">LB2</strain>
    </source>
</reference>
<evidence type="ECO:0000256" key="1">
    <source>
        <dbReference type="SAM" id="Phobius"/>
    </source>
</evidence>
<keyword evidence="1" id="KW-1133">Transmembrane helix</keyword>
<organism evidence="2 3">
    <name type="scientific">Alkalicella caledoniensis</name>
    <dbReference type="NCBI Taxonomy" id="2731377"/>
    <lineage>
        <taxon>Bacteria</taxon>
        <taxon>Bacillati</taxon>
        <taxon>Bacillota</taxon>
        <taxon>Clostridia</taxon>
        <taxon>Eubacteriales</taxon>
        <taxon>Proteinivoracaceae</taxon>
        <taxon>Alkalicella</taxon>
    </lineage>
</organism>
<evidence type="ECO:0000313" key="2">
    <source>
        <dbReference type="EMBL" id="QNO13521.1"/>
    </source>
</evidence>
<feature type="transmembrane region" description="Helical" evidence="1">
    <location>
        <begin position="164"/>
        <end position="188"/>
    </location>
</feature>
<keyword evidence="1" id="KW-0812">Transmembrane</keyword>
<keyword evidence="3" id="KW-1185">Reference proteome</keyword>
<feature type="transmembrane region" description="Helical" evidence="1">
    <location>
        <begin position="194"/>
        <end position="219"/>
    </location>
</feature>
<dbReference type="Proteomes" id="UP000516160">
    <property type="component" value="Chromosome"/>
</dbReference>
<feature type="transmembrane region" description="Helical" evidence="1">
    <location>
        <begin position="231"/>
        <end position="249"/>
    </location>
</feature>
<name>A0A7G9W4A9_ALKCA</name>
<protein>
    <submittedName>
        <fullName evidence="2">Uncharacterized protein</fullName>
    </submittedName>
</protein>
<proteinExistence type="predicted"/>
<accession>A0A7G9W4A9</accession>